<evidence type="ECO:0000256" key="2">
    <source>
        <dbReference type="SAM" id="Phobius"/>
    </source>
</evidence>
<feature type="domain" description="PPM-type phosphatase" evidence="3">
    <location>
        <begin position="545"/>
        <end position="751"/>
    </location>
</feature>
<feature type="transmembrane region" description="Helical" evidence="2">
    <location>
        <begin position="20"/>
        <end position="41"/>
    </location>
</feature>
<evidence type="ECO:0000256" key="1">
    <source>
        <dbReference type="ARBA" id="ARBA00022801"/>
    </source>
</evidence>
<dbReference type="SUPFAM" id="SSF81606">
    <property type="entry name" value="PP2C-like"/>
    <property type="match status" value="1"/>
</dbReference>
<keyword evidence="2" id="KW-0472">Membrane</keyword>
<feature type="transmembrane region" description="Helical" evidence="2">
    <location>
        <begin position="101"/>
        <end position="122"/>
    </location>
</feature>
<keyword evidence="2" id="KW-1133">Transmembrane helix</keyword>
<dbReference type="RefSeq" id="WP_058963819.1">
    <property type="nucleotide sequence ID" value="NZ_CABKVM010000015.1"/>
</dbReference>
<accession>A0A4R1QNT5</accession>
<feature type="transmembrane region" description="Helical" evidence="2">
    <location>
        <begin position="244"/>
        <end position="261"/>
    </location>
</feature>
<evidence type="ECO:0000259" key="3">
    <source>
        <dbReference type="PROSITE" id="PS51746"/>
    </source>
</evidence>
<evidence type="ECO:0000313" key="5">
    <source>
        <dbReference type="Proteomes" id="UP000295184"/>
    </source>
</evidence>
<dbReference type="InterPro" id="IPR001932">
    <property type="entry name" value="PPM-type_phosphatase-like_dom"/>
</dbReference>
<reference evidence="4 5" key="1">
    <citation type="submission" date="2019-03" db="EMBL/GenBank/DDBJ databases">
        <title>Genomic Encyclopedia of Type Strains, Phase IV (KMG-IV): sequencing the most valuable type-strain genomes for metagenomic binning, comparative biology and taxonomic classification.</title>
        <authorList>
            <person name="Goeker M."/>
        </authorList>
    </citation>
    <scope>NUCLEOTIDE SEQUENCE [LARGE SCALE GENOMIC DNA]</scope>
    <source>
        <strain evidence="4 5">DSM 100451</strain>
    </source>
</reference>
<protein>
    <submittedName>
        <fullName evidence="4">Stage II sporulation protein E</fullName>
    </submittedName>
</protein>
<sequence length="756" mass="78353">MGEKLRLLPLRRLAGWEPGLQQLGAGALGALMAAGSVFGGLHPFGMALLMGAGPARLWAAGAGVLAGYLAFLPLADGLRYLAAAAVVLAGKALFRGQFWPAAAGGCATLLAVQMMLAVSGLAGPAQSVAAVGDATLAAAWGWGLFRAGARARRGGPLGAESLLLCCAGLCGLQQLPAMGLLPGVVVLAAGGLALAFRGRLRDCAIFCLCGAGALAAADPDLCFAGLAVAVGCLAAAYFTPGERLGCATLFLVGGLLGVLAAPQSSLAVGFLGSAALGEAAFFALPARLLAALPAQTDPAAAQRPRVAGAVSQLESVANALTGIADTVNQVYETLPRRGESYNWVVDYVAEELCRTCGNRERCWVQDYSTTMDGFYRLKPILEQQGRAALEQLPGQFCRCIHPTELCSCSSRGYALYRGRRESRVKAGAMRAALTEQYSAMAQALSQMAGQLGQSIVPDVGKTEQLGRLFSSIGLEPLECQAGFDAAGRLRAGVTVSRTPFSQQELGEITEEAQRILHRPLTLPRVDHCRAVTTITFSEQPLYFPRYGLAARPAKAGACGDAVEQFCDCFGNAHLLLCDGMGVGRPAAIDGTLAATLAARLLKAGFGAQSAARLVNVALALKSDEESAATMDLVTVDLYSGRASLFKAGACPTLLLRGGKAQALEGSSLPVGILEQVVGQQDSVALNEGDWVVLVSDGALTDGSGWLCQQLELCAASSNTPQQTAELLADMAQKRAEGRSRPDDISVAVLRLERAVD</sequence>
<dbReference type="InterPro" id="IPR045768">
    <property type="entry name" value="SpoIIE_N"/>
</dbReference>
<dbReference type="Gene3D" id="3.60.40.10">
    <property type="entry name" value="PPM-type phosphatase domain"/>
    <property type="match status" value="1"/>
</dbReference>
<dbReference type="PROSITE" id="PS51746">
    <property type="entry name" value="PPM_2"/>
    <property type="match status" value="1"/>
</dbReference>
<dbReference type="STRING" id="1650663.GCA_001486665_01370"/>
<comment type="caution">
    <text evidence="4">The sequence shown here is derived from an EMBL/GenBank/DDBJ whole genome shotgun (WGS) entry which is preliminary data.</text>
</comment>
<gene>
    <name evidence="4" type="ORF">EDD77_1522</name>
</gene>
<organism evidence="4 5">
    <name type="scientific">Allofournierella massiliensis</name>
    <dbReference type="NCBI Taxonomy" id="1650663"/>
    <lineage>
        <taxon>Bacteria</taxon>
        <taxon>Bacillati</taxon>
        <taxon>Bacillota</taxon>
        <taxon>Clostridia</taxon>
        <taxon>Eubacteriales</taxon>
        <taxon>Oscillospiraceae</taxon>
        <taxon>Allofournierella</taxon>
    </lineage>
</organism>
<proteinExistence type="predicted"/>
<keyword evidence="1" id="KW-0378">Hydrolase</keyword>
<dbReference type="OrthoDB" id="9763774at2"/>
<dbReference type="InterPro" id="IPR052016">
    <property type="entry name" value="Bact_Sigma-Reg"/>
</dbReference>
<dbReference type="PANTHER" id="PTHR43156">
    <property type="entry name" value="STAGE II SPORULATION PROTEIN E-RELATED"/>
    <property type="match status" value="1"/>
</dbReference>
<dbReference type="AlphaFoldDB" id="A0A4R1QNT5"/>
<dbReference type="Pfam" id="PF19732">
    <property type="entry name" value="SpoIIE_N"/>
    <property type="match status" value="1"/>
</dbReference>
<feature type="transmembrane region" description="Helical" evidence="2">
    <location>
        <begin position="53"/>
        <end position="71"/>
    </location>
</feature>
<dbReference type="SMART" id="SM00331">
    <property type="entry name" value="PP2C_SIG"/>
    <property type="match status" value="1"/>
</dbReference>
<evidence type="ECO:0000313" key="4">
    <source>
        <dbReference type="EMBL" id="TCL49644.1"/>
    </source>
</evidence>
<dbReference type="InterPro" id="IPR036457">
    <property type="entry name" value="PPM-type-like_dom_sf"/>
</dbReference>
<dbReference type="GO" id="GO:0016791">
    <property type="term" value="F:phosphatase activity"/>
    <property type="evidence" value="ECO:0007669"/>
    <property type="project" value="TreeGrafter"/>
</dbReference>
<feature type="transmembrane region" description="Helical" evidence="2">
    <location>
        <begin position="221"/>
        <end position="238"/>
    </location>
</feature>
<keyword evidence="2" id="KW-0812">Transmembrane</keyword>
<dbReference type="Pfam" id="PF07228">
    <property type="entry name" value="SpoIIE"/>
    <property type="match status" value="1"/>
</dbReference>
<dbReference type="EMBL" id="SLUM01000052">
    <property type="protein sequence ID" value="TCL49644.1"/>
    <property type="molecule type" value="Genomic_DNA"/>
</dbReference>
<dbReference type="Proteomes" id="UP000295184">
    <property type="component" value="Unassembled WGS sequence"/>
</dbReference>
<dbReference type="PANTHER" id="PTHR43156:SF2">
    <property type="entry name" value="STAGE II SPORULATION PROTEIN E"/>
    <property type="match status" value="1"/>
</dbReference>
<feature type="transmembrane region" description="Helical" evidence="2">
    <location>
        <begin position="181"/>
        <end position="200"/>
    </location>
</feature>
<name>A0A4R1QNT5_9FIRM</name>